<keyword evidence="2" id="KW-0614">Plasmid</keyword>
<dbReference type="InterPro" id="IPR045798">
    <property type="entry name" value="TrbL_Firmicutes"/>
</dbReference>
<organism evidence="2">
    <name type="scientific">Arthrobacter sp. Chr15</name>
    <dbReference type="NCBI Taxonomy" id="447032"/>
    <lineage>
        <taxon>Bacteria</taxon>
        <taxon>Bacillati</taxon>
        <taxon>Actinomycetota</taxon>
        <taxon>Actinomycetes</taxon>
        <taxon>Micrococcales</taxon>
        <taxon>Micrococcaceae</taxon>
        <taxon>Arthrobacter</taxon>
    </lineage>
</organism>
<name>A6YFU0_9MICC</name>
<dbReference type="RefSeq" id="WP_012311466.1">
    <property type="nucleotide sequence ID" value="NC_010492.1"/>
</dbReference>
<dbReference type="Pfam" id="PF19478">
    <property type="entry name" value="TrbL_2"/>
    <property type="match status" value="1"/>
</dbReference>
<dbReference type="EMBL" id="EF495212">
    <property type="protein sequence ID" value="ABR67101.1"/>
    <property type="molecule type" value="Genomic_DNA"/>
</dbReference>
<evidence type="ECO:0000313" key="2">
    <source>
        <dbReference type="EMBL" id="ABR67101.1"/>
    </source>
</evidence>
<feature type="transmembrane region" description="Helical" evidence="1">
    <location>
        <begin position="82"/>
        <end position="101"/>
    </location>
</feature>
<evidence type="ECO:0000256" key="1">
    <source>
        <dbReference type="SAM" id="Phobius"/>
    </source>
</evidence>
<accession>A6YFU0</accession>
<protein>
    <submittedName>
        <fullName evidence="2">Uncharacterized protein</fullName>
    </submittedName>
</protein>
<feature type="transmembrane region" description="Helical" evidence="1">
    <location>
        <begin position="51"/>
        <end position="70"/>
    </location>
</feature>
<feature type="transmembrane region" description="Helical" evidence="1">
    <location>
        <begin position="207"/>
        <end position="231"/>
    </location>
</feature>
<geneLocation type="plasmid" evidence="2">
    <name>pChr15</name>
</geneLocation>
<proteinExistence type="predicted"/>
<keyword evidence="1" id="KW-1133">Transmembrane helix</keyword>
<keyword evidence="1" id="KW-0812">Transmembrane</keyword>
<feature type="transmembrane region" description="Helical" evidence="1">
    <location>
        <begin position="178"/>
        <end position="195"/>
    </location>
</feature>
<keyword evidence="1" id="KW-0472">Membrane</keyword>
<feature type="transmembrane region" description="Helical" evidence="1">
    <location>
        <begin position="251"/>
        <end position="272"/>
    </location>
</feature>
<reference evidence="2" key="1">
    <citation type="journal article" date="2008" name="Plasmid">
        <title>Comparative analysis of eight Arthrobacter plasmids.</title>
        <authorList>
            <person name="Jerke K."/>
            <person name="Nakatsu C.H."/>
            <person name="Beasley F."/>
            <person name="Konopka A."/>
        </authorList>
    </citation>
    <scope>NUCLEOTIDE SEQUENCE</scope>
    <source>
        <strain evidence="2">Chr15</strain>
        <plasmid evidence="2">pChr15</plasmid>
    </source>
</reference>
<sequence length="279" mass="29495">MGPIIAFMLDTIGGGGLIGGGPNGGSFSALGQSLPEYHQSMWQTVETVHNVAVKPVTSAILAIMFVLMLVRTSAHVEGDSQLGVRIVAATMFKIAIVFVVAQNAMNILNAILSISTDITKTILTNPAASQGDIGTKMLDRINAMNPMEQIGALILLLLPFIVALVVAVVPFVLIFVRFLQLFIMAAFSSLPLAFFGHEDTKQISIGYLKAFAATALSGTVMVLAIKLYAAIGFSGLGKFNGEVLPFITGNFWNMLLAPLVLVFILLTANGLAKKLVGDG</sequence>
<feature type="transmembrane region" description="Helical" evidence="1">
    <location>
        <begin position="150"/>
        <end position="172"/>
    </location>
</feature>
<dbReference type="AlphaFoldDB" id="A6YFU0"/>